<dbReference type="SUPFAM" id="SSF160240">
    <property type="entry name" value="Cation efflux protein cytoplasmic domain-like"/>
    <property type="match status" value="1"/>
</dbReference>
<keyword evidence="5 8" id="KW-1133">Transmembrane helix</keyword>
<evidence type="ECO:0000256" key="3">
    <source>
        <dbReference type="ARBA" id="ARBA00022448"/>
    </source>
</evidence>
<evidence type="ECO:0000256" key="7">
    <source>
        <dbReference type="ARBA" id="ARBA00023136"/>
    </source>
</evidence>
<keyword evidence="4 8" id="KW-0812">Transmembrane</keyword>
<dbReference type="AlphaFoldDB" id="A0A9X1VA70"/>
<dbReference type="GO" id="GO:0005385">
    <property type="term" value="F:zinc ion transmembrane transporter activity"/>
    <property type="evidence" value="ECO:0007669"/>
    <property type="project" value="TreeGrafter"/>
</dbReference>
<dbReference type="GO" id="GO:0005886">
    <property type="term" value="C:plasma membrane"/>
    <property type="evidence" value="ECO:0007669"/>
    <property type="project" value="TreeGrafter"/>
</dbReference>
<keyword evidence="6" id="KW-0406">Ion transport</keyword>
<comment type="caution">
    <text evidence="11">The sequence shown here is derived from an EMBL/GenBank/DDBJ whole genome shotgun (WGS) entry which is preliminary data.</text>
</comment>
<dbReference type="Proteomes" id="UP001139263">
    <property type="component" value="Unassembled WGS sequence"/>
</dbReference>
<dbReference type="RefSeq" id="WP_241714389.1">
    <property type="nucleotide sequence ID" value="NZ_JALBUF010000006.1"/>
</dbReference>
<feature type="transmembrane region" description="Helical" evidence="8">
    <location>
        <begin position="99"/>
        <end position="121"/>
    </location>
</feature>
<keyword evidence="12" id="KW-1185">Reference proteome</keyword>
<feature type="transmembrane region" description="Helical" evidence="8">
    <location>
        <begin position="35"/>
        <end position="56"/>
    </location>
</feature>
<proteinExistence type="inferred from homology"/>
<evidence type="ECO:0000256" key="4">
    <source>
        <dbReference type="ARBA" id="ARBA00022692"/>
    </source>
</evidence>
<feature type="transmembrane region" description="Helical" evidence="8">
    <location>
        <begin position="62"/>
        <end position="79"/>
    </location>
</feature>
<dbReference type="InterPro" id="IPR027469">
    <property type="entry name" value="Cation_efflux_TMD_sf"/>
</dbReference>
<sequence>MQTVLHSHTHNEEGHQHSHDAVFHSHAPIGKMKQAFLLTLVILVVEITGGLISHSLALLSDAGHVLTDLAAIGLSWYAMNQSLKPPTENLTYGYHRTGILAALVNGVALIAIALIITVEAYQRIIHPQPVNALWMIGSASVGLLINLYLGLGMRDDDNLNVRSAVLHMLGDALASAGVIVGAVIILWTKWFMIDPLLSVGISLLIAYGAWRIVKQTVNILMEATPKGVSLLSVAAVIKHVAGVYDVHDLHVWSITSGKNALSCHVVLEGSLSIRESQPILRNIEHQLMHLGIGHSTIQIEDAGHPHTDSVLCSDEEAVHHHHHDQ</sequence>
<feature type="transmembrane region" description="Helical" evidence="8">
    <location>
        <begin position="164"/>
        <end position="187"/>
    </location>
</feature>
<reference evidence="11" key="1">
    <citation type="submission" date="2022-03" db="EMBL/GenBank/DDBJ databases">
        <title>Draft Genome Sequence of Firmicute Strain S0AB, a Heterotrophic Iron/Sulfur-Oxidizing Extreme Acidophile.</title>
        <authorList>
            <person name="Vergara E."/>
            <person name="Pakostova E."/>
            <person name="Johnson D.B."/>
            <person name="Holmes D.S."/>
        </authorList>
    </citation>
    <scope>NUCLEOTIDE SEQUENCE</scope>
    <source>
        <strain evidence="11">S0AB</strain>
    </source>
</reference>
<dbReference type="Gene3D" id="1.20.1510.10">
    <property type="entry name" value="Cation efflux protein transmembrane domain"/>
    <property type="match status" value="1"/>
</dbReference>
<dbReference type="Pfam" id="PF16916">
    <property type="entry name" value="ZT_dimer"/>
    <property type="match status" value="1"/>
</dbReference>
<dbReference type="Pfam" id="PF01545">
    <property type="entry name" value="Cation_efflux"/>
    <property type="match status" value="1"/>
</dbReference>
<dbReference type="InterPro" id="IPR050681">
    <property type="entry name" value="CDF/SLC30A"/>
</dbReference>
<dbReference type="Gene3D" id="3.30.70.1350">
    <property type="entry name" value="Cation efflux protein, cytoplasmic domain"/>
    <property type="match status" value="1"/>
</dbReference>
<evidence type="ECO:0000313" key="11">
    <source>
        <dbReference type="EMBL" id="MCI0183739.1"/>
    </source>
</evidence>
<evidence type="ECO:0000259" key="10">
    <source>
        <dbReference type="Pfam" id="PF16916"/>
    </source>
</evidence>
<evidence type="ECO:0000313" key="12">
    <source>
        <dbReference type="Proteomes" id="UP001139263"/>
    </source>
</evidence>
<dbReference type="InterPro" id="IPR058533">
    <property type="entry name" value="Cation_efflux_TM"/>
</dbReference>
<comment type="similarity">
    <text evidence="2">Belongs to the cation diffusion facilitator (CDF) transporter (TC 2.A.4) family. SLC30A subfamily.</text>
</comment>
<evidence type="ECO:0000256" key="2">
    <source>
        <dbReference type="ARBA" id="ARBA00008873"/>
    </source>
</evidence>
<dbReference type="PANTHER" id="PTHR11562">
    <property type="entry name" value="CATION EFFLUX PROTEIN/ ZINC TRANSPORTER"/>
    <property type="match status" value="1"/>
</dbReference>
<keyword evidence="3" id="KW-0813">Transport</keyword>
<dbReference type="PANTHER" id="PTHR11562:SF17">
    <property type="entry name" value="RE54080P-RELATED"/>
    <property type="match status" value="1"/>
</dbReference>
<dbReference type="InterPro" id="IPR002524">
    <property type="entry name" value="Cation_efflux"/>
</dbReference>
<organism evidence="11 12">
    <name type="scientific">Sulfoacidibacillus ferrooxidans</name>
    <dbReference type="NCBI Taxonomy" id="2005001"/>
    <lineage>
        <taxon>Bacteria</taxon>
        <taxon>Bacillati</taxon>
        <taxon>Bacillota</taxon>
        <taxon>Bacilli</taxon>
        <taxon>Bacillales</taxon>
        <taxon>Alicyclobacillaceae</taxon>
        <taxon>Sulfoacidibacillus</taxon>
    </lineage>
</organism>
<dbReference type="SUPFAM" id="SSF161111">
    <property type="entry name" value="Cation efflux protein transmembrane domain-like"/>
    <property type="match status" value="1"/>
</dbReference>
<name>A0A9X1VA70_9BACL</name>
<dbReference type="NCBIfam" id="TIGR01297">
    <property type="entry name" value="CDF"/>
    <property type="match status" value="1"/>
</dbReference>
<feature type="transmembrane region" description="Helical" evidence="8">
    <location>
        <begin position="193"/>
        <end position="213"/>
    </location>
</feature>
<protein>
    <submittedName>
        <fullName evidence="11">Cadmium, cobalt and zinc/H(+)-K(+) antiporter</fullName>
    </submittedName>
</protein>
<dbReference type="InterPro" id="IPR036837">
    <property type="entry name" value="Cation_efflux_CTD_sf"/>
</dbReference>
<evidence type="ECO:0000256" key="1">
    <source>
        <dbReference type="ARBA" id="ARBA00004141"/>
    </source>
</evidence>
<dbReference type="InterPro" id="IPR027470">
    <property type="entry name" value="Cation_efflux_CTD"/>
</dbReference>
<evidence type="ECO:0000256" key="8">
    <source>
        <dbReference type="SAM" id="Phobius"/>
    </source>
</evidence>
<comment type="subcellular location">
    <subcellularLocation>
        <location evidence="1">Membrane</location>
        <topology evidence="1">Multi-pass membrane protein</topology>
    </subcellularLocation>
</comment>
<dbReference type="EMBL" id="JALBUF010000006">
    <property type="protein sequence ID" value="MCI0183739.1"/>
    <property type="molecule type" value="Genomic_DNA"/>
</dbReference>
<keyword evidence="7 8" id="KW-0472">Membrane</keyword>
<gene>
    <name evidence="11" type="primary">czcD</name>
    <name evidence="11" type="ORF">MM817_02030</name>
</gene>
<feature type="domain" description="Cation efflux protein transmembrane" evidence="9">
    <location>
        <begin position="35"/>
        <end position="221"/>
    </location>
</feature>
<feature type="domain" description="Cation efflux protein cytoplasmic" evidence="10">
    <location>
        <begin position="230"/>
        <end position="301"/>
    </location>
</feature>
<evidence type="ECO:0000256" key="6">
    <source>
        <dbReference type="ARBA" id="ARBA00023065"/>
    </source>
</evidence>
<accession>A0A9X1VA70</accession>
<evidence type="ECO:0000259" key="9">
    <source>
        <dbReference type="Pfam" id="PF01545"/>
    </source>
</evidence>
<feature type="transmembrane region" description="Helical" evidence="8">
    <location>
        <begin position="133"/>
        <end position="152"/>
    </location>
</feature>
<evidence type="ECO:0000256" key="5">
    <source>
        <dbReference type="ARBA" id="ARBA00022989"/>
    </source>
</evidence>